<dbReference type="Proteomes" id="UP001472677">
    <property type="component" value="Unassembled WGS sequence"/>
</dbReference>
<reference evidence="1 2" key="1">
    <citation type="journal article" date="2024" name="G3 (Bethesda)">
        <title>Genome assembly of Hibiscus sabdariffa L. provides insights into metabolisms of medicinal natural products.</title>
        <authorList>
            <person name="Kim T."/>
        </authorList>
    </citation>
    <scope>NUCLEOTIDE SEQUENCE [LARGE SCALE GENOMIC DNA]</scope>
    <source>
        <strain evidence="1">TK-2024</strain>
        <tissue evidence="1">Old leaves</tissue>
    </source>
</reference>
<dbReference type="EMBL" id="JBBPBM010000032">
    <property type="protein sequence ID" value="KAK8534096.1"/>
    <property type="molecule type" value="Genomic_DNA"/>
</dbReference>
<protein>
    <submittedName>
        <fullName evidence="1">Uncharacterized protein</fullName>
    </submittedName>
</protein>
<sequence>MDIYVDHQIDDGEGSPINKVDYEKVNKVVEGEINMDGKDITIDELGLDFEYFEDVGELLRVAIEGLNSSVDGVGLARVGELGPTGVEGIEPISVSGLDATDDAGFGSNGGAFFFW</sequence>
<evidence type="ECO:0000313" key="2">
    <source>
        <dbReference type="Proteomes" id="UP001472677"/>
    </source>
</evidence>
<gene>
    <name evidence="1" type="ORF">V6N12_047493</name>
</gene>
<name>A0ABR2DBE4_9ROSI</name>
<keyword evidence="2" id="KW-1185">Reference proteome</keyword>
<proteinExistence type="predicted"/>
<comment type="caution">
    <text evidence="1">The sequence shown here is derived from an EMBL/GenBank/DDBJ whole genome shotgun (WGS) entry which is preliminary data.</text>
</comment>
<accession>A0ABR2DBE4</accession>
<organism evidence="1 2">
    <name type="scientific">Hibiscus sabdariffa</name>
    <name type="common">roselle</name>
    <dbReference type="NCBI Taxonomy" id="183260"/>
    <lineage>
        <taxon>Eukaryota</taxon>
        <taxon>Viridiplantae</taxon>
        <taxon>Streptophyta</taxon>
        <taxon>Embryophyta</taxon>
        <taxon>Tracheophyta</taxon>
        <taxon>Spermatophyta</taxon>
        <taxon>Magnoliopsida</taxon>
        <taxon>eudicotyledons</taxon>
        <taxon>Gunneridae</taxon>
        <taxon>Pentapetalae</taxon>
        <taxon>rosids</taxon>
        <taxon>malvids</taxon>
        <taxon>Malvales</taxon>
        <taxon>Malvaceae</taxon>
        <taxon>Malvoideae</taxon>
        <taxon>Hibiscus</taxon>
    </lineage>
</organism>
<evidence type="ECO:0000313" key="1">
    <source>
        <dbReference type="EMBL" id="KAK8534096.1"/>
    </source>
</evidence>